<feature type="region of interest" description="Disordered" evidence="1">
    <location>
        <begin position="107"/>
        <end position="131"/>
    </location>
</feature>
<geneLocation type="mitochondrion" evidence="3"/>
<dbReference type="GO" id="GO:0005739">
    <property type="term" value="C:mitochondrion"/>
    <property type="evidence" value="ECO:0007669"/>
    <property type="project" value="TreeGrafter"/>
</dbReference>
<evidence type="ECO:0000313" key="3">
    <source>
        <dbReference type="EMBL" id="AAC49235.1"/>
    </source>
</evidence>
<reference evidence="3" key="1">
    <citation type="journal article" date="1996" name="J. Mol. Biol.">
        <title>The mitochondrial DNA of Allomyces macrogynus: the complete genomic sequence from an ancestral fungus.</title>
        <authorList>
            <person name="Paquin B."/>
            <person name="Lang B.F."/>
        </authorList>
    </citation>
    <scope>NUCLEOTIDE SEQUENCE</scope>
</reference>
<dbReference type="SUPFAM" id="SSF56672">
    <property type="entry name" value="DNA/RNA polymerases"/>
    <property type="match status" value="1"/>
</dbReference>
<dbReference type="CDD" id="cd00085">
    <property type="entry name" value="HNHc"/>
    <property type="match status" value="1"/>
</dbReference>
<organism evidence="3">
    <name type="scientific">Allomyces macrogynus</name>
    <dbReference type="NCBI Taxonomy" id="28583"/>
    <lineage>
        <taxon>Eukaryota</taxon>
        <taxon>Fungi</taxon>
        <taxon>Fungi incertae sedis</taxon>
        <taxon>Blastocladiomycota</taxon>
        <taxon>Blastocladiomycetes</taxon>
        <taxon>Blastocladiales</taxon>
        <taxon>Blastocladiaceae</taxon>
        <taxon>Allomyces</taxon>
    </lineage>
</organism>
<evidence type="ECO:0000256" key="1">
    <source>
        <dbReference type="SAM" id="MobiDB-lite"/>
    </source>
</evidence>
<accession>Q33759</accession>
<proteinExistence type="predicted"/>
<dbReference type="Pfam" id="PF01348">
    <property type="entry name" value="Intron_maturas2"/>
    <property type="match status" value="1"/>
</dbReference>
<dbReference type="InterPro" id="IPR003615">
    <property type="entry name" value="HNH_nuc"/>
</dbReference>
<dbReference type="VEuPathDB" id="FungiDB:AlmafMp15"/>
<dbReference type="GeneID" id="801882"/>
<name>Q33759_ALLMA</name>
<evidence type="ECO:0000259" key="2">
    <source>
        <dbReference type="PROSITE" id="PS50878"/>
    </source>
</evidence>
<dbReference type="SMART" id="SM00507">
    <property type="entry name" value="HNHc"/>
    <property type="match status" value="1"/>
</dbReference>
<protein>
    <submittedName>
        <fullName evidence="3">Orf785 protein</fullName>
    </submittedName>
</protein>
<dbReference type="PROSITE" id="PS50878">
    <property type="entry name" value="RT_POL"/>
    <property type="match status" value="1"/>
</dbReference>
<keyword evidence="3" id="KW-0496">Mitochondrion</keyword>
<dbReference type="PIR" id="S63652">
    <property type="entry name" value="S63652"/>
</dbReference>
<dbReference type="GO" id="GO:0003964">
    <property type="term" value="F:RNA-directed DNA polymerase activity"/>
    <property type="evidence" value="ECO:0007669"/>
    <property type="project" value="TreeGrafter"/>
</dbReference>
<sequence>ASLWILMGCLLGGFVADFGLTIVAEWCADFSHIIETEGFALLHKSYHLPDAEMARGPEHVINTIHCPCSLDLEVLLDRSIMVSPFIAGGASLNPVRCCNNTNLIESSVPDQSSDEANLITPPSTEDNSDVPKIDISHKESTARFPKGSNPYGDGVPIVGCGRAAQSVSEVGQRNYSTDTDAVKIGTGGYSKLVKLANGKFTGLYDTIMSIEFLLLAYRNIKSKAGNMTPGPDDQTLDGITPGFFEDLIKSLKNESFRFKSVKRTFKKKTNGKMRPLGIPAPRDKIVQEAMRILLEFIFEPIFSDFSHGFRPQRSCHTALKEVSKWNGMTWCIEGDIKSFFDNVDHKILENFLREKIEDQRFIDLFWKLVRAGYLEKGVSFDSPLGVPQGGIISPLLSNIYLHAFDMFMEKVMSDHSSDSKSISKVNPKMVSYSNKLSKLNKQYQDTKDPAILKEIRALRLERNKIPSRIRTGTRVRYVRYADDWLVGIIGPRELAVSLKEMIASFLAQELKITLSPEKTKISHFGKDLISFLGVNLRIPKPAESKVVLRKGAKGHTLARVNHTRVFFYIPVDKILAKLAAQGFLKDYVPGGKIVTNAITKWIFLDHRSIISKYNSIINGFLSYYSFVDNLNAFHLIINYILVHSCAKTLARKFRLGSRAGAFKKFGGDLAAPAPSPQDKPLGLNLKKSYAKTNKFNIKTSYRDPTEVLNWSLRTLTPFDPCWVCGSEKDIEMHHVRHLRKGVDPKQKRVTLLMSQLNRKQIPVCRSCHLKIHKGLYNGPSIRNLK</sequence>
<dbReference type="InterPro" id="IPR024937">
    <property type="entry name" value="Domain_X"/>
</dbReference>
<feature type="domain" description="Reverse transcriptase" evidence="2">
    <location>
        <begin position="245"/>
        <end position="536"/>
    </location>
</feature>
<dbReference type="AlphaFoldDB" id="Q33759"/>
<gene>
    <name evidence="3" type="primary">orf785</name>
</gene>
<dbReference type="GO" id="GO:0006315">
    <property type="term" value="P:homing of group II introns"/>
    <property type="evidence" value="ECO:0007669"/>
    <property type="project" value="TreeGrafter"/>
</dbReference>
<dbReference type="InterPro" id="IPR043502">
    <property type="entry name" value="DNA/RNA_pol_sf"/>
</dbReference>
<dbReference type="Pfam" id="PF00078">
    <property type="entry name" value="RVT_1"/>
    <property type="match status" value="1"/>
</dbReference>
<dbReference type="InterPro" id="IPR000477">
    <property type="entry name" value="RT_dom"/>
</dbReference>
<dbReference type="RefSeq" id="NP_043734.1">
    <property type="nucleotide sequence ID" value="NC_001715.1"/>
</dbReference>
<dbReference type="CDD" id="cd01651">
    <property type="entry name" value="RT_G2_intron"/>
    <property type="match status" value="1"/>
</dbReference>
<dbReference type="GO" id="GO:0090615">
    <property type="term" value="P:mitochondrial mRNA processing"/>
    <property type="evidence" value="ECO:0007669"/>
    <property type="project" value="TreeGrafter"/>
</dbReference>
<dbReference type="PANTHER" id="PTHR33642">
    <property type="entry name" value="COX1/OXI3 INTRON 1 PROTEIN-RELATED"/>
    <property type="match status" value="1"/>
</dbReference>
<dbReference type="PANTHER" id="PTHR33642:SF4">
    <property type="entry name" value="COX1_OXI3 INTRON 1 PROTEIN-RELATED"/>
    <property type="match status" value="1"/>
</dbReference>
<dbReference type="EMBL" id="U41288">
    <property type="protein sequence ID" value="AAC49235.1"/>
    <property type="molecule type" value="Genomic_DNA"/>
</dbReference>
<feature type="compositionally biased region" description="Polar residues" evidence="1">
    <location>
        <begin position="107"/>
        <end position="125"/>
    </location>
</feature>